<keyword evidence="3" id="KW-1185">Reference proteome</keyword>
<keyword evidence="1" id="KW-0472">Membrane</keyword>
<feature type="transmembrane region" description="Helical" evidence="1">
    <location>
        <begin position="213"/>
        <end position="233"/>
    </location>
</feature>
<evidence type="ECO:0000256" key="1">
    <source>
        <dbReference type="SAM" id="Phobius"/>
    </source>
</evidence>
<name>A0ABV5CFQ5_9SPHI</name>
<keyword evidence="1" id="KW-0812">Transmembrane</keyword>
<feature type="transmembrane region" description="Helical" evidence="1">
    <location>
        <begin position="51"/>
        <end position="68"/>
    </location>
</feature>
<accession>A0ABV5CFQ5</accession>
<feature type="transmembrane region" description="Helical" evidence="1">
    <location>
        <begin position="186"/>
        <end position="206"/>
    </location>
</feature>
<protein>
    <submittedName>
        <fullName evidence="2">Uncharacterized protein</fullName>
    </submittedName>
</protein>
<evidence type="ECO:0000313" key="2">
    <source>
        <dbReference type="EMBL" id="MFB5946230.1"/>
    </source>
</evidence>
<dbReference type="Proteomes" id="UP001580928">
    <property type="component" value="Unassembled WGS sequence"/>
</dbReference>
<feature type="transmembrane region" description="Helical" evidence="1">
    <location>
        <begin position="239"/>
        <end position="259"/>
    </location>
</feature>
<gene>
    <name evidence="2" type="ORF">WKR92_10330</name>
</gene>
<dbReference type="RefSeq" id="WP_375557757.1">
    <property type="nucleotide sequence ID" value="NZ_JBBVGT010000002.1"/>
</dbReference>
<sequence>MNILTTTSVRRILNLAIVLHAIGLMVVFFRAHHTNFGNYMFMVMELDHARGFAIERITITIFGILTLINLFIPRTVFLVPIFLYILFEAWAGYYQGGYHFSEWTLGAHALRYLLPFSVIFLLPWPFKRVFSLKMQASITSWLLRIGLAVVFITHGLECLMKNPKFIDLIIGSMNNIFGVRWSEATAIQIMQVIGWVDIVVAIAVLLKPHKYLLAWLLFWSTLTAFSRMTALGTGAYTEVLMRASHILAPLAVYMLNRYLHNKSYNYDKTNQQHA</sequence>
<feature type="transmembrane region" description="Helical" evidence="1">
    <location>
        <begin position="138"/>
        <end position="156"/>
    </location>
</feature>
<keyword evidence="1" id="KW-1133">Transmembrane helix</keyword>
<proteinExistence type="predicted"/>
<organism evidence="2 3">
    <name type="scientific">Albibacterium profundi</name>
    <dbReference type="NCBI Taxonomy" id="3134906"/>
    <lineage>
        <taxon>Bacteria</taxon>
        <taxon>Pseudomonadati</taxon>
        <taxon>Bacteroidota</taxon>
        <taxon>Sphingobacteriia</taxon>
        <taxon>Sphingobacteriales</taxon>
        <taxon>Sphingobacteriaceae</taxon>
        <taxon>Albibacterium</taxon>
    </lineage>
</organism>
<reference evidence="2 3" key="1">
    <citation type="submission" date="2024-04" db="EMBL/GenBank/DDBJ databases">
        <title>Albibacterium profundi sp. nov., isolated from sediment of the Challenger Deep of Mariana Trench.</title>
        <authorList>
            <person name="Wang Y."/>
        </authorList>
    </citation>
    <scope>NUCLEOTIDE SEQUENCE [LARGE SCALE GENOMIC DNA]</scope>
    <source>
        <strain evidence="2 3">RHL897</strain>
    </source>
</reference>
<evidence type="ECO:0000313" key="3">
    <source>
        <dbReference type="Proteomes" id="UP001580928"/>
    </source>
</evidence>
<feature type="transmembrane region" description="Helical" evidence="1">
    <location>
        <begin position="12"/>
        <end position="31"/>
    </location>
</feature>
<dbReference type="EMBL" id="JBBVGT010000002">
    <property type="protein sequence ID" value="MFB5946230.1"/>
    <property type="molecule type" value="Genomic_DNA"/>
</dbReference>
<feature type="transmembrane region" description="Helical" evidence="1">
    <location>
        <begin position="105"/>
        <end position="126"/>
    </location>
</feature>
<comment type="caution">
    <text evidence="2">The sequence shown here is derived from an EMBL/GenBank/DDBJ whole genome shotgun (WGS) entry which is preliminary data.</text>
</comment>
<feature type="transmembrane region" description="Helical" evidence="1">
    <location>
        <begin position="75"/>
        <end position="93"/>
    </location>
</feature>